<organism evidence="1">
    <name type="scientific">uncultured Chloroflexia bacterium</name>
    <dbReference type="NCBI Taxonomy" id="1672391"/>
    <lineage>
        <taxon>Bacteria</taxon>
        <taxon>Bacillati</taxon>
        <taxon>Chloroflexota</taxon>
        <taxon>Chloroflexia</taxon>
        <taxon>environmental samples</taxon>
    </lineage>
</organism>
<evidence type="ECO:0000313" key="1">
    <source>
        <dbReference type="EMBL" id="CAA9245390.1"/>
    </source>
</evidence>
<accession>A0A6J4IB34</accession>
<name>A0A6J4IB34_9CHLR</name>
<dbReference type="EMBL" id="CADCTK010000376">
    <property type="protein sequence ID" value="CAA9245390.1"/>
    <property type="molecule type" value="Genomic_DNA"/>
</dbReference>
<sequence>FAFGYPITEPYWTVARVGGVDKHVLAQLFERRALTYTPGNPPGFEVEMGNVGQHYHQWRYGFQPWADDR</sequence>
<reference evidence="1" key="1">
    <citation type="submission" date="2020-02" db="EMBL/GenBank/DDBJ databases">
        <authorList>
            <person name="Meier V. D."/>
        </authorList>
    </citation>
    <scope>NUCLEOTIDE SEQUENCE</scope>
    <source>
        <strain evidence="1">AVDCRST_MAG26</strain>
    </source>
</reference>
<gene>
    <name evidence="1" type="ORF">AVDCRST_MAG26-1639</name>
</gene>
<proteinExistence type="predicted"/>
<dbReference type="AlphaFoldDB" id="A0A6J4IB34"/>
<feature type="non-terminal residue" evidence="1">
    <location>
        <position position="1"/>
    </location>
</feature>
<protein>
    <submittedName>
        <fullName evidence="1">Uncharacterized protein</fullName>
    </submittedName>
</protein>